<dbReference type="InterPro" id="IPR001031">
    <property type="entry name" value="Thioesterase"/>
</dbReference>
<dbReference type="OrthoDB" id="8480037at2"/>
<dbReference type="RefSeq" id="WP_117360908.1">
    <property type="nucleotide sequence ID" value="NZ_QURH01000964.1"/>
</dbReference>
<gene>
    <name evidence="3" type="ORF">DZF91_32665</name>
</gene>
<dbReference type="PANTHER" id="PTHR11487:SF0">
    <property type="entry name" value="S-ACYL FATTY ACID SYNTHASE THIOESTERASE, MEDIUM CHAIN"/>
    <property type="match status" value="1"/>
</dbReference>
<organism evidence="3 4">
    <name type="scientific">Actinomadura logoneensis</name>
    <dbReference type="NCBI Taxonomy" id="2293572"/>
    <lineage>
        <taxon>Bacteria</taxon>
        <taxon>Bacillati</taxon>
        <taxon>Actinomycetota</taxon>
        <taxon>Actinomycetes</taxon>
        <taxon>Streptosporangiales</taxon>
        <taxon>Thermomonosporaceae</taxon>
        <taxon>Actinomadura</taxon>
    </lineage>
</organism>
<dbReference type="Proteomes" id="UP000261811">
    <property type="component" value="Unassembled WGS sequence"/>
</dbReference>
<keyword evidence="4" id="KW-1185">Reference proteome</keyword>
<dbReference type="PANTHER" id="PTHR11487">
    <property type="entry name" value="THIOESTERASE"/>
    <property type="match status" value="1"/>
</dbReference>
<name>A0A372JBY6_9ACTN</name>
<comment type="caution">
    <text evidence="3">The sequence shown here is derived from an EMBL/GenBank/DDBJ whole genome shotgun (WGS) entry which is preliminary data.</text>
</comment>
<proteinExistence type="inferred from homology"/>
<evidence type="ECO:0000259" key="2">
    <source>
        <dbReference type="Pfam" id="PF00975"/>
    </source>
</evidence>
<feature type="domain" description="Thioesterase" evidence="2">
    <location>
        <begin position="20"/>
        <end position="243"/>
    </location>
</feature>
<dbReference type="EMBL" id="QURH01000964">
    <property type="protein sequence ID" value="RFU37480.1"/>
    <property type="molecule type" value="Genomic_DNA"/>
</dbReference>
<sequence length="258" mass="28107">MARAHPWYLPFTPRPDARLRLYCLHCAGGGPSMFRTWPELLPDWIEVRAVRLPGRPGRHREPPLTSADEAVAALLDGLSDAGGLDRDHAFLGHSMGALLAYLMLGELDAAGLPAPRFFGVAAWTPGGASRDVMPDPESSDEVFTEAVRALGGVPDELLDDPGMLRATLPMLRADFTLVRGYRRPERPRTRVPLVAFGGADDRVVPPALMDAWKDESEDFRGLHMFPGGHFFLREHAAEVARIVARTAGEVLAAPAAPH</sequence>
<dbReference type="InterPro" id="IPR029058">
    <property type="entry name" value="AB_hydrolase_fold"/>
</dbReference>
<dbReference type="AlphaFoldDB" id="A0A372JBY6"/>
<protein>
    <submittedName>
        <fullName evidence="3">Thioesterase</fullName>
    </submittedName>
</protein>
<dbReference type="GO" id="GO:0008610">
    <property type="term" value="P:lipid biosynthetic process"/>
    <property type="evidence" value="ECO:0007669"/>
    <property type="project" value="TreeGrafter"/>
</dbReference>
<evidence type="ECO:0000256" key="1">
    <source>
        <dbReference type="ARBA" id="ARBA00007169"/>
    </source>
</evidence>
<evidence type="ECO:0000313" key="3">
    <source>
        <dbReference type="EMBL" id="RFU37480.1"/>
    </source>
</evidence>
<dbReference type="Gene3D" id="3.40.50.1820">
    <property type="entry name" value="alpha/beta hydrolase"/>
    <property type="match status" value="1"/>
</dbReference>
<accession>A0A372JBY6</accession>
<dbReference type="InterPro" id="IPR012223">
    <property type="entry name" value="TEII"/>
</dbReference>
<evidence type="ECO:0000313" key="4">
    <source>
        <dbReference type="Proteomes" id="UP000261811"/>
    </source>
</evidence>
<dbReference type="SUPFAM" id="SSF53474">
    <property type="entry name" value="alpha/beta-Hydrolases"/>
    <property type="match status" value="1"/>
</dbReference>
<dbReference type="Pfam" id="PF00975">
    <property type="entry name" value="Thioesterase"/>
    <property type="match status" value="1"/>
</dbReference>
<comment type="similarity">
    <text evidence="1">Belongs to the thioesterase family.</text>
</comment>
<reference evidence="3 4" key="1">
    <citation type="submission" date="2018-08" db="EMBL/GenBank/DDBJ databases">
        <title>Actinomadura jelena sp. nov., a novel Actinomycete isolated from soil in Chad.</title>
        <authorList>
            <person name="Shi L."/>
        </authorList>
    </citation>
    <scope>NUCLEOTIDE SEQUENCE [LARGE SCALE GENOMIC DNA]</scope>
    <source>
        <strain evidence="3 4">NEAU-G17</strain>
    </source>
</reference>